<keyword evidence="2" id="KW-1185">Reference proteome</keyword>
<organism evidence="1 2">
    <name type="scientific">Krasilnikovia cinnamomea</name>
    <dbReference type="NCBI Taxonomy" id="349313"/>
    <lineage>
        <taxon>Bacteria</taxon>
        <taxon>Bacillati</taxon>
        <taxon>Actinomycetota</taxon>
        <taxon>Actinomycetes</taxon>
        <taxon>Micromonosporales</taxon>
        <taxon>Micromonosporaceae</taxon>
        <taxon>Krasilnikovia</taxon>
    </lineage>
</organism>
<proteinExistence type="predicted"/>
<protein>
    <submittedName>
        <fullName evidence="1">Uncharacterized protein</fullName>
    </submittedName>
</protein>
<reference evidence="1 2" key="1">
    <citation type="submission" date="2019-02" db="EMBL/GenBank/DDBJ databases">
        <title>Sequencing the genomes of 1000 actinobacteria strains.</title>
        <authorList>
            <person name="Klenk H.-P."/>
        </authorList>
    </citation>
    <scope>NUCLEOTIDE SEQUENCE [LARGE SCALE GENOMIC DNA]</scope>
    <source>
        <strain evidence="1 2">DSM 45162</strain>
    </source>
</reference>
<evidence type="ECO:0000313" key="1">
    <source>
        <dbReference type="EMBL" id="RZU46562.1"/>
    </source>
</evidence>
<comment type="caution">
    <text evidence="1">The sequence shown here is derived from an EMBL/GenBank/DDBJ whole genome shotgun (WGS) entry which is preliminary data.</text>
</comment>
<sequence length="236" mass="25483">MVSDSPRKKAIRARMTETGENYTTAARALDAVAARPAVAVLEIDPQLLVPYPDELIRPEGASSRWTPVVAEELGWRVLPADATPQQRAQVEAHWRPVSPARPCRCSGKCLHALQCGEDDDGPDRCPGLYIHVDRYPGGMFAVADWQDEYECNVCGEALTTSVELPAIPWGEAGPNGTIVYDNVRHPNFSEGGYDDGYDPGCFECGAKAGYRCTCGDEPEPEGCEECGAGGPYGCNC</sequence>
<name>A0A4Q7Z7R9_9ACTN</name>
<accession>A0A4Q7Z7R9</accession>
<evidence type="ECO:0000313" key="2">
    <source>
        <dbReference type="Proteomes" id="UP000292564"/>
    </source>
</evidence>
<dbReference type="RefSeq" id="WP_165449736.1">
    <property type="nucleotide sequence ID" value="NZ_SHKY01000002.1"/>
</dbReference>
<dbReference type="Proteomes" id="UP000292564">
    <property type="component" value="Unassembled WGS sequence"/>
</dbReference>
<dbReference type="EMBL" id="SHKY01000002">
    <property type="protein sequence ID" value="RZU46562.1"/>
    <property type="molecule type" value="Genomic_DNA"/>
</dbReference>
<gene>
    <name evidence="1" type="ORF">EV385_6636</name>
</gene>
<dbReference type="AlphaFoldDB" id="A0A4Q7Z7R9"/>